<protein>
    <submittedName>
        <fullName evidence="4">Peptidase</fullName>
    </submittedName>
</protein>
<sequence length="207" mass="21474">MFERFTHDARRVVTRSCAHSERTGDRTVTEEHLLLALLDQQGTRTAFAFAALGVTDRRASVEDALRTARRRGGLSPADVRALAGLGIDVDEVVAGAEAAHGRGALDPGVSGRFRAARRRWTHQPFSPGAKATLEKSLRIAVGRGDRAIGGEHVLLALTAGPGVVAEVLADHGATYASLERVMFARPDGPGPGPGDGGGGTAAADGPG</sequence>
<dbReference type="SUPFAM" id="SSF81923">
    <property type="entry name" value="Double Clp-N motif"/>
    <property type="match status" value="2"/>
</dbReference>
<evidence type="ECO:0000313" key="5">
    <source>
        <dbReference type="Proteomes" id="UP000005940"/>
    </source>
</evidence>
<dbReference type="PROSITE" id="PS51903">
    <property type="entry name" value="CLP_R"/>
    <property type="match status" value="1"/>
</dbReference>
<dbReference type="Pfam" id="PF02861">
    <property type="entry name" value="Clp_N"/>
    <property type="match status" value="2"/>
</dbReference>
<feature type="region of interest" description="Disordered" evidence="2">
    <location>
        <begin position="184"/>
        <end position="207"/>
    </location>
</feature>
<keyword evidence="5" id="KW-1185">Reference proteome</keyword>
<dbReference type="Proteomes" id="UP000005940">
    <property type="component" value="Chromosome"/>
</dbReference>
<dbReference type="RefSeq" id="WP_040914295.1">
    <property type="nucleotide sequence ID" value="NZ_CP029159.1"/>
</dbReference>
<dbReference type="Gene3D" id="1.10.1780.10">
    <property type="entry name" value="Clp, N-terminal domain"/>
    <property type="match status" value="2"/>
</dbReference>
<gene>
    <name evidence="4" type="ORF">STSU_010635</name>
</gene>
<name>A0A7G3UMB0_STRT9</name>
<reference evidence="4 5" key="1">
    <citation type="journal article" date="2012" name="J. Bacteriol.">
        <title>Draft genome of Streptomyces tsukubaensis NRRL 18488, the producer of the clinically important immunosuppressant tacrolimus (FK506).</title>
        <authorList>
            <person name="Barreiro C."/>
            <person name="Prieto C."/>
            <person name="Sola-Landa A."/>
            <person name="Solera E."/>
            <person name="Martinez-Castro M."/>
            <person name="Perez-Redondo R."/>
            <person name="Garcia-Estrada C."/>
            <person name="Aparicio J.F."/>
            <person name="Fernandez-Martinez L.T."/>
            <person name="Santos-Aberturas J."/>
            <person name="Salehi-Najafabadi Z."/>
            <person name="Rodriguez-Garcia A."/>
            <person name="Tauch A."/>
            <person name="Martin J.F."/>
        </authorList>
    </citation>
    <scope>NUCLEOTIDE SEQUENCE [LARGE SCALE GENOMIC DNA]</scope>
    <source>
        <strain evidence="5">DSM 42081 / NBRC 108919 / NRRL 18488 / 9993</strain>
    </source>
</reference>
<dbReference type="AlphaFoldDB" id="A0A7G3UMB0"/>
<dbReference type="EMBL" id="CP029159">
    <property type="protein sequence ID" value="QKM71517.1"/>
    <property type="molecule type" value="Genomic_DNA"/>
</dbReference>
<feature type="domain" description="Clp R" evidence="3">
    <location>
        <begin position="2"/>
        <end position="189"/>
    </location>
</feature>
<organism evidence="4 5">
    <name type="scientific">Streptomyces tsukubensis (strain DSM 42081 / NBRC 108919 / NRRL 18488 / 9993)</name>
    <dbReference type="NCBI Taxonomy" id="1114943"/>
    <lineage>
        <taxon>Bacteria</taxon>
        <taxon>Bacillati</taxon>
        <taxon>Actinomycetota</taxon>
        <taxon>Actinomycetes</taxon>
        <taxon>Kitasatosporales</taxon>
        <taxon>Streptomycetaceae</taxon>
        <taxon>Streptomyces</taxon>
    </lineage>
</organism>
<proteinExistence type="predicted"/>
<dbReference type="InterPro" id="IPR036628">
    <property type="entry name" value="Clp_N_dom_sf"/>
</dbReference>
<keyword evidence="1" id="KW-0677">Repeat</keyword>
<feature type="compositionally biased region" description="Gly residues" evidence="2">
    <location>
        <begin position="193"/>
        <end position="207"/>
    </location>
</feature>
<accession>A0A7G3UMB0</accession>
<evidence type="ECO:0000259" key="3">
    <source>
        <dbReference type="PROSITE" id="PS51903"/>
    </source>
</evidence>
<evidence type="ECO:0000256" key="2">
    <source>
        <dbReference type="SAM" id="MobiDB-lite"/>
    </source>
</evidence>
<evidence type="ECO:0000313" key="4">
    <source>
        <dbReference type="EMBL" id="QKM71517.1"/>
    </source>
</evidence>
<evidence type="ECO:0000256" key="1">
    <source>
        <dbReference type="PROSITE-ProRule" id="PRU01251"/>
    </source>
</evidence>
<dbReference type="InterPro" id="IPR004176">
    <property type="entry name" value="Clp_R_N"/>
</dbReference>